<keyword evidence="3" id="KW-1185">Reference proteome</keyword>
<proteinExistence type="predicted"/>
<gene>
    <name evidence="2" type="primary">107370828</name>
</gene>
<dbReference type="Pfam" id="PF07859">
    <property type="entry name" value="Abhydrolase_3"/>
    <property type="match status" value="1"/>
</dbReference>
<dbReference type="EMBL" id="CAEY01000832">
    <property type="status" value="NOT_ANNOTATED_CDS"/>
    <property type="molecule type" value="Genomic_DNA"/>
</dbReference>
<reference evidence="3" key="1">
    <citation type="submission" date="2011-08" db="EMBL/GenBank/DDBJ databases">
        <authorList>
            <person name="Rombauts S."/>
        </authorList>
    </citation>
    <scope>NUCLEOTIDE SEQUENCE</scope>
    <source>
        <strain evidence="3">London</strain>
    </source>
</reference>
<dbReference type="Gene3D" id="3.40.50.1820">
    <property type="entry name" value="alpha/beta hydrolase"/>
    <property type="match status" value="1"/>
</dbReference>
<protein>
    <recommendedName>
        <fullName evidence="1">Alpha/beta hydrolase fold-3 domain-containing protein</fullName>
    </recommendedName>
</protein>
<dbReference type="AlphaFoldDB" id="T1JXM9"/>
<organism evidence="2 3">
    <name type="scientific">Tetranychus urticae</name>
    <name type="common">Two-spotted spider mite</name>
    <dbReference type="NCBI Taxonomy" id="32264"/>
    <lineage>
        <taxon>Eukaryota</taxon>
        <taxon>Metazoa</taxon>
        <taxon>Ecdysozoa</taxon>
        <taxon>Arthropoda</taxon>
        <taxon>Chelicerata</taxon>
        <taxon>Arachnida</taxon>
        <taxon>Acari</taxon>
        <taxon>Acariformes</taxon>
        <taxon>Trombidiformes</taxon>
        <taxon>Prostigmata</taxon>
        <taxon>Eleutherengona</taxon>
        <taxon>Raphignathae</taxon>
        <taxon>Tetranychoidea</taxon>
        <taxon>Tetranychidae</taxon>
        <taxon>Tetranychus</taxon>
    </lineage>
</organism>
<dbReference type="GO" id="GO:0004806">
    <property type="term" value="F:triacylglycerol lipase activity"/>
    <property type="evidence" value="ECO:0007669"/>
    <property type="project" value="TreeGrafter"/>
</dbReference>
<dbReference type="Proteomes" id="UP000015104">
    <property type="component" value="Unassembled WGS sequence"/>
</dbReference>
<dbReference type="EnsemblMetazoa" id="tetur02g12590.1">
    <property type="protein sequence ID" value="tetur02g12590.1"/>
    <property type="gene ID" value="tetur02g12590"/>
</dbReference>
<dbReference type="PANTHER" id="PTHR23025:SF3">
    <property type="entry name" value="HORMONE-SENSITIVE LIPASE"/>
    <property type="match status" value="1"/>
</dbReference>
<accession>T1JXM9</accession>
<dbReference type="GO" id="GO:0004771">
    <property type="term" value="F:sterol ester esterase activity"/>
    <property type="evidence" value="ECO:0007669"/>
    <property type="project" value="TreeGrafter"/>
</dbReference>
<sequence length="640" mass="71564">MIFDIFPFTLPFTSNLPSTSESSSMTIHGIASNLSTVSSYGKVIPNSMMTNILQLSILTGKLELIAPKYDRPGFKKANGFRSIVKVINKFVPTLLEITQITQMDSPANIQRFISASKENNFPSKCVNAANSVLTILIELCDMAIDCHNNWSLVKDTKQKFLWLQRTYRYTHDRLSTHLQQYWAYHPVFWYESTIRKLLTLTTCTFAALSKPPNSLTALLSNEERGERLTSIVWKGDPFYQTGIINLVDNPLTSSISRLFLKYHKITAKNINIKRQKNWFIPSDGGSVTRVHDISSLRDGPLRDTVKLRLYQADSVTASGTVIIQIQGGGFMVDAHTVHTSYLKSWLPQLAGAIVLNIDYSLNVRYPVALQEIVDTLLWLTSPKTLNDVASTLQIIPTSIVILGDSCGGYLGLASCAVLRDIQDLAPDEITILPESIVCISPVMAPVNLNYSPSLLLSILDPFLCPAINLQVLSLYSSGITLDSECHSTLDATTSSSQAPMSSGYVEESLWFTINRCMFNKYPCWFDCDPVVFEKRLIKMTDKLFSPYISILTSYDLTRLSSDLRIHLITSELDVQLDSAFEFERVWEGKITIDVVEDLPHGFYAFAPFSNAAKIASQVCLDRLKQAIGLQAQSTECDINF</sequence>
<dbReference type="OrthoDB" id="6413688at2759"/>
<dbReference type="eggNOG" id="KOG4388">
    <property type="taxonomic scope" value="Eukaryota"/>
</dbReference>
<evidence type="ECO:0000313" key="2">
    <source>
        <dbReference type="EnsemblMetazoa" id="tetur02g12590.1"/>
    </source>
</evidence>
<dbReference type="GO" id="GO:0005829">
    <property type="term" value="C:cytosol"/>
    <property type="evidence" value="ECO:0007669"/>
    <property type="project" value="TreeGrafter"/>
</dbReference>
<reference evidence="2" key="2">
    <citation type="submission" date="2015-06" db="UniProtKB">
        <authorList>
            <consortium name="EnsemblMetazoa"/>
        </authorList>
    </citation>
    <scope>IDENTIFICATION</scope>
</reference>
<dbReference type="GO" id="GO:0019433">
    <property type="term" value="P:triglyceride catabolic process"/>
    <property type="evidence" value="ECO:0007669"/>
    <property type="project" value="TreeGrafter"/>
</dbReference>
<dbReference type="InterPro" id="IPR013094">
    <property type="entry name" value="AB_hydrolase_3"/>
</dbReference>
<dbReference type="InterPro" id="IPR029058">
    <property type="entry name" value="AB_hydrolase_fold"/>
</dbReference>
<dbReference type="HOGENOM" id="CLU_509358_0_0_1"/>
<dbReference type="PANTHER" id="PTHR23025">
    <property type="entry name" value="TRIACYLGLYCEROL LIPASE"/>
    <property type="match status" value="1"/>
</dbReference>
<name>T1JXM9_TETUR</name>
<dbReference type="KEGG" id="tut:107370828"/>
<dbReference type="STRING" id="32264.T1JXM9"/>
<feature type="domain" description="Alpha/beta hydrolase fold-3" evidence="1">
    <location>
        <begin position="323"/>
        <end position="491"/>
    </location>
</feature>
<evidence type="ECO:0000313" key="3">
    <source>
        <dbReference type="Proteomes" id="UP000015104"/>
    </source>
</evidence>
<dbReference type="SUPFAM" id="SSF53474">
    <property type="entry name" value="alpha/beta-Hydrolases"/>
    <property type="match status" value="1"/>
</dbReference>
<evidence type="ECO:0000259" key="1">
    <source>
        <dbReference type="Pfam" id="PF07859"/>
    </source>
</evidence>
<dbReference type="OMA" id="PHGFYAF"/>